<dbReference type="Proteomes" id="UP000681340">
    <property type="component" value="Unassembled WGS sequence"/>
</dbReference>
<dbReference type="RefSeq" id="WP_212987797.1">
    <property type="nucleotide sequence ID" value="NZ_BAABEA010000017.1"/>
</dbReference>
<proteinExistence type="predicted"/>
<evidence type="ECO:0000313" key="2">
    <source>
        <dbReference type="EMBL" id="GIM65470.1"/>
    </source>
</evidence>
<gene>
    <name evidence="2" type="ORF">Aau02nite_17320</name>
</gene>
<keyword evidence="1" id="KW-0472">Membrane</keyword>
<comment type="caution">
    <text evidence="2">The sequence shown here is derived from an EMBL/GenBank/DDBJ whole genome shotgun (WGS) entry which is preliminary data.</text>
</comment>
<keyword evidence="3" id="KW-1185">Reference proteome</keyword>
<sequence>MTDERLDQELRAADPFRPEITARLQGAEQHLLEEIMSVPSLTVVKTSPARKRLLVPLAAAAAFLGVLALLLSFRPQPEPSRAPAERTPVAWQRFAEESPRLLIAQDGWKVVNVDGFGVRDRQGSLGFAKGGVSLNMAWFDAKYYPEYRDDRAGQSPPEPVTVAGWPGFTIRYADTDFATMLEPRDGVFAELRVQGAVDKAQYDELLLHVRRVDVPTWLAAMPPEIITPDEVQEAAARALADVPLPPGFDVRSLNGLGTNDAYQFNARVIGAVGCGWIEEWKRARKTGDDAAVTKAQEALKGSHHWAALKEMNPEGYPRMFWFYTDPVAAGREPGTYERALSC</sequence>
<accession>A0A919VJL8</accession>
<keyword evidence="1" id="KW-1133">Transmembrane helix</keyword>
<organism evidence="2 3">
    <name type="scientific">Actinoplanes auranticolor</name>
    <dbReference type="NCBI Taxonomy" id="47988"/>
    <lineage>
        <taxon>Bacteria</taxon>
        <taxon>Bacillati</taxon>
        <taxon>Actinomycetota</taxon>
        <taxon>Actinomycetes</taxon>
        <taxon>Micromonosporales</taxon>
        <taxon>Micromonosporaceae</taxon>
        <taxon>Actinoplanes</taxon>
    </lineage>
</organism>
<dbReference type="EMBL" id="BOQL01000017">
    <property type="protein sequence ID" value="GIM65470.1"/>
    <property type="molecule type" value="Genomic_DNA"/>
</dbReference>
<feature type="transmembrane region" description="Helical" evidence="1">
    <location>
        <begin position="53"/>
        <end position="73"/>
    </location>
</feature>
<reference evidence="2" key="1">
    <citation type="submission" date="2021-03" db="EMBL/GenBank/DDBJ databases">
        <title>Whole genome shotgun sequence of Actinoplanes auranticolor NBRC 12245.</title>
        <authorList>
            <person name="Komaki H."/>
            <person name="Tamura T."/>
        </authorList>
    </citation>
    <scope>NUCLEOTIDE SEQUENCE</scope>
    <source>
        <strain evidence="2">NBRC 12245</strain>
    </source>
</reference>
<keyword evidence="1" id="KW-0812">Transmembrane</keyword>
<name>A0A919VJL8_9ACTN</name>
<protein>
    <submittedName>
        <fullName evidence="2">Uncharacterized protein</fullName>
    </submittedName>
</protein>
<evidence type="ECO:0000313" key="3">
    <source>
        <dbReference type="Proteomes" id="UP000681340"/>
    </source>
</evidence>
<dbReference type="AlphaFoldDB" id="A0A919VJL8"/>
<evidence type="ECO:0000256" key="1">
    <source>
        <dbReference type="SAM" id="Phobius"/>
    </source>
</evidence>